<accession>A0ABR4I374</accession>
<evidence type="ECO:0000313" key="1">
    <source>
        <dbReference type="EMBL" id="KAL2822202.1"/>
    </source>
</evidence>
<proteinExistence type="predicted"/>
<organism evidence="1 2">
    <name type="scientific">Aspergillus cavernicola</name>
    <dbReference type="NCBI Taxonomy" id="176166"/>
    <lineage>
        <taxon>Eukaryota</taxon>
        <taxon>Fungi</taxon>
        <taxon>Dikarya</taxon>
        <taxon>Ascomycota</taxon>
        <taxon>Pezizomycotina</taxon>
        <taxon>Eurotiomycetes</taxon>
        <taxon>Eurotiomycetidae</taxon>
        <taxon>Eurotiales</taxon>
        <taxon>Aspergillaceae</taxon>
        <taxon>Aspergillus</taxon>
        <taxon>Aspergillus subgen. Nidulantes</taxon>
    </lineage>
</organism>
<reference evidence="1 2" key="1">
    <citation type="submission" date="2024-07" db="EMBL/GenBank/DDBJ databases">
        <title>Section-level genome sequencing and comparative genomics of Aspergillus sections Usti and Cavernicolus.</title>
        <authorList>
            <consortium name="Lawrence Berkeley National Laboratory"/>
            <person name="Nybo J.L."/>
            <person name="Vesth T.C."/>
            <person name="Theobald S."/>
            <person name="Frisvad J.C."/>
            <person name="Larsen T.O."/>
            <person name="Kjaerboelling I."/>
            <person name="Rothschild-Mancinelli K."/>
            <person name="Lyhne E.K."/>
            <person name="Kogle M.E."/>
            <person name="Barry K."/>
            <person name="Clum A."/>
            <person name="Na H."/>
            <person name="Ledsgaard L."/>
            <person name="Lin J."/>
            <person name="Lipzen A."/>
            <person name="Kuo A."/>
            <person name="Riley R."/>
            <person name="Mondo S."/>
            <person name="LaButti K."/>
            <person name="Haridas S."/>
            <person name="Pangalinan J."/>
            <person name="Salamov A.A."/>
            <person name="Simmons B.A."/>
            <person name="Magnuson J.K."/>
            <person name="Chen J."/>
            <person name="Drula E."/>
            <person name="Henrissat B."/>
            <person name="Wiebenga A."/>
            <person name="Lubbers R.J."/>
            <person name="Gomes A.C."/>
            <person name="Makela M.R."/>
            <person name="Stajich J."/>
            <person name="Grigoriev I.V."/>
            <person name="Mortensen U.H."/>
            <person name="De vries R.P."/>
            <person name="Baker S.E."/>
            <person name="Andersen M.R."/>
        </authorList>
    </citation>
    <scope>NUCLEOTIDE SEQUENCE [LARGE SCALE GENOMIC DNA]</scope>
    <source>
        <strain evidence="1 2">CBS 600.67</strain>
    </source>
</reference>
<dbReference type="Proteomes" id="UP001610335">
    <property type="component" value="Unassembled WGS sequence"/>
</dbReference>
<keyword evidence="2" id="KW-1185">Reference proteome</keyword>
<evidence type="ECO:0008006" key="3">
    <source>
        <dbReference type="Google" id="ProtNLM"/>
    </source>
</evidence>
<sequence>MPTQAHCGTSLDRVNLNLVGSPTHKYGMLELQVYEDPLCAMEEMSPCSFPVWPQKTRHLWSNIFKICYNQDPILDDGGYESILENCLALVELGEEMQASDIISQSVSITLLGFDQQLYHLISQDPVSWVKLAVCIRSAPIFQESMIHLVGKWGLLEGKDHDTLAKNIRDLCQVKLQSLESIKKAVELQIVDHVRRPRSDVARPPETNSLFAWMALTFYQQWLCQSFVESHNYRAPDGGAAFYRAIAAGGDAYLNKLDQEIAHFPFAESGTENQTENTSNLKELENDLNELKKGIIGFVSDLLVNQAKYDPAILGELPYLTCCKVREDEMPPKTEPSAISYDITQGTGDITAIDLQESFLPSEPIMNNGIQLPADMLGFNHTSTTDFLMSPEMQTLSGFDAFNTFTHQSALSWDDPIHFPRITPVSRMPSLSGIANGMYQMTHFDQDSNNLVGTMDMFGVVPIEDADDYVQNDGSMAFI</sequence>
<comment type="caution">
    <text evidence="1">The sequence shown here is derived from an EMBL/GenBank/DDBJ whole genome shotgun (WGS) entry which is preliminary data.</text>
</comment>
<dbReference type="EMBL" id="JBFXLS010000060">
    <property type="protein sequence ID" value="KAL2822202.1"/>
    <property type="molecule type" value="Genomic_DNA"/>
</dbReference>
<name>A0ABR4I374_9EURO</name>
<evidence type="ECO:0000313" key="2">
    <source>
        <dbReference type="Proteomes" id="UP001610335"/>
    </source>
</evidence>
<dbReference type="PANTHER" id="PTHR38119">
    <property type="entry name" value="BTB DOMAIN-CONTAINING PROTEIN-RELATED"/>
    <property type="match status" value="1"/>
</dbReference>
<dbReference type="PANTHER" id="PTHR38119:SF2">
    <property type="entry name" value="TRANSCRIPTION FACTOR DOMAIN-CONTAINING PROTEIN"/>
    <property type="match status" value="1"/>
</dbReference>
<gene>
    <name evidence="1" type="ORF">BDW59DRAFT_173997</name>
</gene>
<protein>
    <recommendedName>
        <fullName evidence="3">Transcription factor domain-containing protein</fullName>
    </recommendedName>
</protein>